<dbReference type="RefSeq" id="WP_256945180.1">
    <property type="nucleotide sequence ID" value="NZ_JANHNZ010000004.1"/>
</dbReference>
<sequence length="108" mass="12281">MEFTGKQKQFLKKEAHSLKPIFQIGKGGLSQETIEQIQAAVEKRELIKISLLQNTDEEADQVAQELVLATGANLVQIIGHTIVLYKKATKEKNRHISTRFEQAFFKSR</sequence>
<evidence type="ECO:0000259" key="3">
    <source>
        <dbReference type="PROSITE" id="PS51295"/>
    </source>
</evidence>
<dbReference type="SUPFAM" id="SSF75471">
    <property type="entry name" value="YhbY-like"/>
    <property type="match status" value="1"/>
</dbReference>
<dbReference type="InterPro" id="IPR017924">
    <property type="entry name" value="RNA-binding_YhbY"/>
</dbReference>
<dbReference type="EMBL" id="JANHNZ010000004">
    <property type="protein sequence ID" value="MCQ9210066.1"/>
    <property type="molecule type" value="Genomic_DNA"/>
</dbReference>
<organism evidence="4 5">
    <name type="scientific">Granulicatella seriolae</name>
    <dbReference type="NCBI Taxonomy" id="2967226"/>
    <lineage>
        <taxon>Bacteria</taxon>
        <taxon>Bacillati</taxon>
        <taxon>Bacillota</taxon>
        <taxon>Bacilli</taxon>
        <taxon>Lactobacillales</taxon>
        <taxon>Carnobacteriaceae</taxon>
        <taxon>Granulicatella</taxon>
    </lineage>
</organism>
<dbReference type="Gene3D" id="3.30.110.60">
    <property type="entry name" value="YhbY-like"/>
    <property type="match status" value="1"/>
</dbReference>
<dbReference type="NCBIfam" id="TIGR00253">
    <property type="entry name" value="RNA_bind_YhbY"/>
    <property type="match status" value="1"/>
</dbReference>
<evidence type="ECO:0000256" key="2">
    <source>
        <dbReference type="PROSITE-ProRule" id="PRU00626"/>
    </source>
</evidence>
<feature type="domain" description="CRM" evidence="3">
    <location>
        <begin position="1"/>
        <end position="97"/>
    </location>
</feature>
<accession>A0ABT1WNJ8</accession>
<keyword evidence="5" id="KW-1185">Reference proteome</keyword>
<dbReference type="SMART" id="SM01103">
    <property type="entry name" value="CRS1_YhbY"/>
    <property type="match status" value="1"/>
</dbReference>
<reference evidence="4" key="1">
    <citation type="submission" date="2022-07" db="EMBL/GenBank/DDBJ databases">
        <authorList>
            <person name="Jung M.-Y."/>
            <person name="Lee M."/>
        </authorList>
    </citation>
    <scope>NUCLEOTIDE SEQUENCE</scope>
    <source>
        <strain evidence="4">S8</strain>
    </source>
</reference>
<gene>
    <name evidence="4" type="primary">yhbY</name>
    <name evidence="4" type="ORF">NPA36_05830</name>
</gene>
<dbReference type="InterPro" id="IPR051925">
    <property type="entry name" value="RNA-binding_domain"/>
</dbReference>
<evidence type="ECO:0000313" key="4">
    <source>
        <dbReference type="EMBL" id="MCQ9210066.1"/>
    </source>
</evidence>
<evidence type="ECO:0000256" key="1">
    <source>
        <dbReference type="ARBA" id="ARBA00022884"/>
    </source>
</evidence>
<evidence type="ECO:0000313" key="5">
    <source>
        <dbReference type="Proteomes" id="UP001059480"/>
    </source>
</evidence>
<reference evidence="4" key="3">
    <citation type="journal article" date="2023" name="Microbiol. Resour. Announc.">
        <title>Draft Genome Sequence of Granulicatella sp. Strain S8, Isolated from a Marine Fish, Seriola quinqueradiata.</title>
        <authorList>
            <person name="Lee M."/>
            <person name="Farooq A."/>
            <person name="Jeong J.B."/>
            <person name="Jung M.Y."/>
        </authorList>
    </citation>
    <scope>NUCLEOTIDE SEQUENCE</scope>
    <source>
        <strain evidence="4">S8</strain>
    </source>
</reference>
<dbReference type="PANTHER" id="PTHR40065:SF3">
    <property type="entry name" value="RNA-BINDING PROTEIN YHBY"/>
    <property type="match status" value="1"/>
</dbReference>
<protein>
    <submittedName>
        <fullName evidence="4">Ribosome assembly RNA-binding protein YhbY</fullName>
    </submittedName>
</protein>
<reference evidence="4" key="2">
    <citation type="journal article" date="2023" name="Curr. Microbiol.">
        <title>Granulicatella seriolae sp. nov., a Novel Facultative Anaerobe Isolated from Yellowtail Marine Fish.</title>
        <authorList>
            <person name="Lee M."/>
            <person name="Choi Y.J."/>
            <person name="Farooq A."/>
            <person name="Jeong J.B."/>
            <person name="Jung M.Y."/>
        </authorList>
    </citation>
    <scope>NUCLEOTIDE SEQUENCE</scope>
    <source>
        <strain evidence="4">S8</strain>
    </source>
</reference>
<dbReference type="Proteomes" id="UP001059480">
    <property type="component" value="Unassembled WGS sequence"/>
</dbReference>
<keyword evidence="1 2" id="KW-0694">RNA-binding</keyword>
<proteinExistence type="predicted"/>
<dbReference type="PROSITE" id="PS51295">
    <property type="entry name" value="CRM"/>
    <property type="match status" value="1"/>
</dbReference>
<name>A0ABT1WNJ8_9LACT</name>
<comment type="caution">
    <text evidence="4">The sequence shown here is derived from an EMBL/GenBank/DDBJ whole genome shotgun (WGS) entry which is preliminary data.</text>
</comment>
<dbReference type="Pfam" id="PF01985">
    <property type="entry name" value="CRS1_YhbY"/>
    <property type="match status" value="1"/>
</dbReference>
<dbReference type="InterPro" id="IPR001890">
    <property type="entry name" value="RNA-binding_CRM"/>
</dbReference>
<dbReference type="PANTHER" id="PTHR40065">
    <property type="entry name" value="RNA-BINDING PROTEIN YHBY"/>
    <property type="match status" value="1"/>
</dbReference>
<dbReference type="InterPro" id="IPR035920">
    <property type="entry name" value="YhbY-like_sf"/>
</dbReference>